<name>A0A318JK33_9NEIS</name>
<keyword evidence="1" id="KW-0812">Transmembrane</keyword>
<organism evidence="2 3">
    <name type="scientific">Aquitalea magnusonii</name>
    <dbReference type="NCBI Taxonomy" id="332411"/>
    <lineage>
        <taxon>Bacteria</taxon>
        <taxon>Pseudomonadati</taxon>
        <taxon>Pseudomonadota</taxon>
        <taxon>Betaproteobacteria</taxon>
        <taxon>Neisseriales</taxon>
        <taxon>Chromobacteriaceae</taxon>
        <taxon>Aquitalea</taxon>
    </lineage>
</organism>
<keyword evidence="1" id="KW-1133">Transmembrane helix</keyword>
<dbReference type="EMBL" id="QJKC01000004">
    <property type="protein sequence ID" value="PXX49608.1"/>
    <property type="molecule type" value="Genomic_DNA"/>
</dbReference>
<keyword evidence="3" id="KW-1185">Reference proteome</keyword>
<comment type="caution">
    <text evidence="2">The sequence shown here is derived from an EMBL/GenBank/DDBJ whole genome shotgun (WGS) entry which is preliminary data.</text>
</comment>
<dbReference type="RefSeq" id="WP_204377391.1">
    <property type="nucleotide sequence ID" value="NZ_LNQU01000002.1"/>
</dbReference>
<reference evidence="2 3" key="1">
    <citation type="submission" date="2018-05" db="EMBL/GenBank/DDBJ databases">
        <title>Genomic Encyclopedia of Type Strains, Phase IV (KMG-IV): sequencing the most valuable type-strain genomes for metagenomic binning, comparative biology and taxonomic classification.</title>
        <authorList>
            <person name="Goeker M."/>
        </authorList>
    </citation>
    <scope>NUCLEOTIDE SEQUENCE [LARGE SCALE GENOMIC DNA]</scope>
    <source>
        <strain evidence="2 3">DSM 25134</strain>
    </source>
</reference>
<protein>
    <submittedName>
        <fullName evidence="2">Uncharacterized protein</fullName>
    </submittedName>
</protein>
<dbReference type="Proteomes" id="UP000248395">
    <property type="component" value="Unassembled WGS sequence"/>
</dbReference>
<proteinExistence type="predicted"/>
<gene>
    <name evidence="2" type="ORF">DFR38_104252</name>
</gene>
<accession>A0A318JK33</accession>
<dbReference type="AlphaFoldDB" id="A0A318JK33"/>
<evidence type="ECO:0000256" key="1">
    <source>
        <dbReference type="SAM" id="Phobius"/>
    </source>
</evidence>
<evidence type="ECO:0000313" key="3">
    <source>
        <dbReference type="Proteomes" id="UP000248395"/>
    </source>
</evidence>
<keyword evidence="1" id="KW-0472">Membrane</keyword>
<sequence length="45" mass="5106">MSERKPLSLTRIVLATSIGNALEWFDIAIYAFFRRPYCPSLFPGG</sequence>
<feature type="transmembrane region" description="Helical" evidence="1">
    <location>
        <begin position="12"/>
        <end position="33"/>
    </location>
</feature>
<evidence type="ECO:0000313" key="2">
    <source>
        <dbReference type="EMBL" id="PXX49608.1"/>
    </source>
</evidence>